<protein>
    <submittedName>
        <fullName evidence="2">GAF domain-containing protein</fullName>
    </submittedName>
</protein>
<dbReference type="Pfam" id="PF13185">
    <property type="entry name" value="GAF_2"/>
    <property type="match status" value="1"/>
</dbReference>
<dbReference type="InterPro" id="IPR029016">
    <property type="entry name" value="GAF-like_dom_sf"/>
</dbReference>
<dbReference type="Proteomes" id="UP000304880">
    <property type="component" value="Unassembled WGS sequence"/>
</dbReference>
<gene>
    <name evidence="2" type="ORF">FHD67_14265</name>
</gene>
<reference evidence="2 3" key="1">
    <citation type="submission" date="2019-06" db="EMBL/GenBank/DDBJ databases">
        <authorList>
            <person name="Li J."/>
        </authorList>
    </citation>
    <scope>NUCLEOTIDE SEQUENCE [LARGE SCALE GENOMIC DNA]</scope>
    <source>
        <strain evidence="2 3">CGMCC 1.8012</strain>
    </source>
</reference>
<evidence type="ECO:0000259" key="1">
    <source>
        <dbReference type="Pfam" id="PF13185"/>
    </source>
</evidence>
<dbReference type="AlphaFoldDB" id="A0A5C4R3Z0"/>
<dbReference type="EMBL" id="VDDC01000026">
    <property type="protein sequence ID" value="TNH38615.1"/>
    <property type="molecule type" value="Genomic_DNA"/>
</dbReference>
<organism evidence="2 3">
    <name type="scientific">Paracoccus haeundaensis</name>
    <dbReference type="NCBI Taxonomy" id="225362"/>
    <lineage>
        <taxon>Bacteria</taxon>
        <taxon>Pseudomonadati</taxon>
        <taxon>Pseudomonadota</taxon>
        <taxon>Alphaproteobacteria</taxon>
        <taxon>Rhodobacterales</taxon>
        <taxon>Paracoccaceae</taxon>
        <taxon>Paracoccus</taxon>
    </lineage>
</organism>
<proteinExistence type="predicted"/>
<dbReference type="SUPFAM" id="SSF55781">
    <property type="entry name" value="GAF domain-like"/>
    <property type="match status" value="1"/>
</dbReference>
<evidence type="ECO:0000313" key="3">
    <source>
        <dbReference type="Proteomes" id="UP000304880"/>
    </source>
</evidence>
<name>A0A5C4R3Z0_9RHOB</name>
<feature type="domain" description="GAF" evidence="1">
    <location>
        <begin position="21"/>
        <end position="144"/>
    </location>
</feature>
<dbReference type="Gene3D" id="3.30.450.40">
    <property type="match status" value="1"/>
</dbReference>
<keyword evidence="3" id="KW-1185">Reference proteome</keyword>
<comment type="caution">
    <text evidence="2">The sequence shown here is derived from an EMBL/GenBank/DDBJ whole genome shotgun (WGS) entry which is preliminary data.</text>
</comment>
<dbReference type="RefSeq" id="WP_139599081.1">
    <property type="nucleotide sequence ID" value="NZ_VDDC01000026.1"/>
</dbReference>
<accession>A0A5C4R3Z0</accession>
<sequence>MPQQSAPLSVLTASPADSAAIQNTLDTVRETLGMEVAYLSEFVQERAVFRAVSAPGLEAMIRPSQSMDLREVYCKHILDGGLPSLITDTSQHAIATDLPITQMIPIGSHLSVPVRRADGSVFGMFCFLSRHARPDLGQEELTMVLAQSVGVGTRLFGATDRATDREC</sequence>
<dbReference type="InterPro" id="IPR003018">
    <property type="entry name" value="GAF"/>
</dbReference>
<evidence type="ECO:0000313" key="2">
    <source>
        <dbReference type="EMBL" id="TNH38615.1"/>
    </source>
</evidence>